<dbReference type="Proteomes" id="UP000289996">
    <property type="component" value="Unassembled WGS sequence"/>
</dbReference>
<organism evidence="2 3">
    <name type="scientific">Lactiplantibacillus mudanjiangensis</name>
    <dbReference type="NCBI Taxonomy" id="1296538"/>
    <lineage>
        <taxon>Bacteria</taxon>
        <taxon>Bacillati</taxon>
        <taxon>Bacillota</taxon>
        <taxon>Bacilli</taxon>
        <taxon>Lactobacillales</taxon>
        <taxon>Lactobacillaceae</taxon>
        <taxon>Lactiplantibacillus</taxon>
    </lineage>
</organism>
<evidence type="ECO:0000313" key="2">
    <source>
        <dbReference type="EMBL" id="VDG26727.1"/>
    </source>
</evidence>
<reference evidence="2 3" key="1">
    <citation type="submission" date="2018-11" db="EMBL/GenBank/DDBJ databases">
        <authorList>
            <person name="Wuyts S."/>
        </authorList>
    </citation>
    <scope>NUCLEOTIDE SEQUENCE [LARGE SCALE GENOMIC DNA]</scope>
    <source>
        <strain evidence="2">Lactobacillus mudanjiangensis AMBF249</strain>
    </source>
</reference>
<name>A0A660DXT2_9LACO</name>
<sequence length="201" mass="22367">MTVFVRDTPFLKKASVNKYAAALGFHLRGEEVIHYQRQAEIKCLAIDDVLIDYVAETQLFLLAMGIVAPRLDYPTELQPFMGRIIRRGTLAEVIARPGMANAFIKPAADTKAFTGRVVTGIEDLRGIDAPDDMEIWISDVVPFLTEWRAFIINGKVIDVRPYAGDYHQHFDGEVLDQAVAGWSDAPAAYSLDIGVTTNCDY</sequence>
<keyword evidence="3" id="KW-1185">Reference proteome</keyword>
<protein>
    <recommendedName>
        <fullName evidence="1">ATP-grasp domain-containing protein</fullName>
    </recommendedName>
</protein>
<proteinExistence type="predicted"/>
<feature type="domain" description="ATP-grasp" evidence="1">
    <location>
        <begin position="80"/>
        <end position="198"/>
    </location>
</feature>
<dbReference type="AlphaFoldDB" id="A0A660DXT2"/>
<gene>
    <name evidence="2" type="ORF">MUDAN_MDHGFNIF_00131</name>
</gene>
<dbReference type="Pfam" id="PF18299">
    <property type="entry name" value="R2K_2"/>
    <property type="match status" value="1"/>
</dbReference>
<evidence type="ECO:0000313" key="3">
    <source>
        <dbReference type="Proteomes" id="UP000289996"/>
    </source>
</evidence>
<accession>A0A660DXT2</accession>
<dbReference type="InterPro" id="IPR041261">
    <property type="entry name" value="R2K_2"/>
</dbReference>
<dbReference type="EMBL" id="UYIG01000001">
    <property type="protein sequence ID" value="VDG26727.1"/>
    <property type="molecule type" value="Genomic_DNA"/>
</dbReference>
<evidence type="ECO:0000259" key="1">
    <source>
        <dbReference type="Pfam" id="PF18299"/>
    </source>
</evidence>